<reference evidence="14 15" key="1">
    <citation type="submission" date="2014-04" db="EMBL/GenBank/DDBJ databases">
        <authorList>
            <consortium name="DOE Joint Genome Institute"/>
            <person name="Kuo A."/>
            <person name="Martino E."/>
            <person name="Perotto S."/>
            <person name="Kohler A."/>
            <person name="Nagy L.G."/>
            <person name="Floudas D."/>
            <person name="Copeland A."/>
            <person name="Barry K.W."/>
            <person name="Cichocki N."/>
            <person name="Veneault-Fourrey C."/>
            <person name="LaButti K."/>
            <person name="Lindquist E.A."/>
            <person name="Lipzen A."/>
            <person name="Lundell T."/>
            <person name="Morin E."/>
            <person name="Murat C."/>
            <person name="Sun H."/>
            <person name="Tunlid A."/>
            <person name="Henrissat B."/>
            <person name="Grigoriev I.V."/>
            <person name="Hibbett D.S."/>
            <person name="Martin F."/>
            <person name="Nordberg H.P."/>
            <person name="Cantor M.N."/>
            <person name="Hua S.X."/>
        </authorList>
    </citation>
    <scope>NUCLEOTIDE SEQUENCE [LARGE SCALE GENOMIC DNA]</scope>
    <source>
        <strain evidence="14 15">Zn</strain>
    </source>
</reference>
<comment type="pathway">
    <text evidence="3">Protein modification; protein glycosylation.</text>
</comment>
<evidence type="ECO:0000256" key="5">
    <source>
        <dbReference type="ARBA" id="ARBA00012596"/>
    </source>
</evidence>
<comment type="subcellular location">
    <subcellularLocation>
        <location evidence="2">Endoplasmic reticulum membrane</location>
    </subcellularLocation>
</comment>
<reference evidence="15" key="2">
    <citation type="submission" date="2015-01" db="EMBL/GenBank/DDBJ databases">
        <title>Evolutionary Origins and Diversification of the Mycorrhizal Mutualists.</title>
        <authorList>
            <consortium name="DOE Joint Genome Institute"/>
            <consortium name="Mycorrhizal Genomics Consortium"/>
            <person name="Kohler A."/>
            <person name="Kuo A."/>
            <person name="Nagy L.G."/>
            <person name="Floudas D."/>
            <person name="Copeland A."/>
            <person name="Barry K.W."/>
            <person name="Cichocki N."/>
            <person name="Veneault-Fourrey C."/>
            <person name="LaButti K."/>
            <person name="Lindquist E.A."/>
            <person name="Lipzen A."/>
            <person name="Lundell T."/>
            <person name="Morin E."/>
            <person name="Murat C."/>
            <person name="Riley R."/>
            <person name="Ohm R."/>
            <person name="Sun H."/>
            <person name="Tunlid A."/>
            <person name="Henrissat B."/>
            <person name="Grigoriev I.V."/>
            <person name="Hibbett D.S."/>
            <person name="Martin F."/>
        </authorList>
    </citation>
    <scope>NUCLEOTIDE SEQUENCE [LARGE SCALE GENOMIC DNA]</scope>
    <source>
        <strain evidence="15">Zn</strain>
    </source>
</reference>
<dbReference type="PANTHER" id="PTHR21528:SF0">
    <property type="entry name" value="DEHYDRODOLICHYL DIPHOSPHATE SYNTHASE COMPLEX SUBUNIT NUS1"/>
    <property type="match status" value="1"/>
</dbReference>
<keyword evidence="6" id="KW-0808">Transferase</keyword>
<keyword evidence="10" id="KW-1133">Transmembrane helix</keyword>
<evidence type="ECO:0000256" key="10">
    <source>
        <dbReference type="ARBA" id="ARBA00022989"/>
    </source>
</evidence>
<evidence type="ECO:0000256" key="9">
    <source>
        <dbReference type="ARBA" id="ARBA00022842"/>
    </source>
</evidence>
<keyword evidence="8" id="KW-0256">Endoplasmic reticulum</keyword>
<dbReference type="PANTHER" id="PTHR21528">
    <property type="entry name" value="DEHYDRODOLICHYL DIPHOSPHATE SYNTHASE COMPLEX SUBUNIT NUS1"/>
    <property type="match status" value="1"/>
</dbReference>
<feature type="region of interest" description="Disordered" evidence="13">
    <location>
        <begin position="33"/>
        <end position="56"/>
    </location>
</feature>
<dbReference type="InterPro" id="IPR038887">
    <property type="entry name" value="Nus1/NgBR"/>
</dbReference>
<evidence type="ECO:0000256" key="2">
    <source>
        <dbReference type="ARBA" id="ARBA00004586"/>
    </source>
</evidence>
<comment type="catalytic activity">
    <reaction evidence="12">
        <text>n isopentenyl diphosphate + (2E,6E)-farnesyl diphosphate = a di-trans,poly-cis-polyprenyl diphosphate + n diphosphate</text>
        <dbReference type="Rhea" id="RHEA:53008"/>
        <dbReference type="Rhea" id="RHEA-COMP:19494"/>
        <dbReference type="ChEBI" id="CHEBI:33019"/>
        <dbReference type="ChEBI" id="CHEBI:128769"/>
        <dbReference type="ChEBI" id="CHEBI:136960"/>
        <dbReference type="ChEBI" id="CHEBI:175763"/>
        <dbReference type="EC" id="2.5.1.87"/>
    </reaction>
</comment>
<evidence type="ECO:0000256" key="1">
    <source>
        <dbReference type="ARBA" id="ARBA00001946"/>
    </source>
</evidence>
<gene>
    <name evidence="14" type="ORF">OIDMADRAFT_147254</name>
</gene>
<dbReference type="Proteomes" id="UP000054321">
    <property type="component" value="Unassembled WGS sequence"/>
</dbReference>
<keyword evidence="11" id="KW-0472">Membrane</keyword>
<evidence type="ECO:0000256" key="6">
    <source>
        <dbReference type="ARBA" id="ARBA00022679"/>
    </source>
</evidence>
<sequence>MPRRNRGIDIYREDAKASHTLLTPEERERIMLPYLPTPPTRSPSRRSKKGAVPSIRLEESKSRSRLGVRKFLRNQFHALVYAIVHAVFSVYIRFRQAYHAVKDRILSILYYHHRTPELIQKDVKALARLPQHLSVILKYEDGGRNGAGLEAIVNELAEISAWCACIGIPMLSVYERTGILKAHIPATHRAITRKMSSYFGPQIPALSLRAPHMPHVESAPGTPTSESAGTHLQSLSILLISSDDSRDSLVDLTKTLTEMSQKSKLSPEDISIDLIDAEITESVMGEPDLLILFGPFVELSGYPPWQLRLTEIYHVQDNHGVGYQVFLRALYNYANAKMNLGR</sequence>
<comment type="similarity">
    <text evidence="4">Belongs to the UPP synthase family.</text>
</comment>
<dbReference type="InParanoid" id="A0A0C3D744"/>
<name>A0A0C3D744_OIDMZ</name>
<evidence type="ECO:0000256" key="11">
    <source>
        <dbReference type="ARBA" id="ARBA00023136"/>
    </source>
</evidence>
<evidence type="ECO:0000256" key="8">
    <source>
        <dbReference type="ARBA" id="ARBA00022824"/>
    </source>
</evidence>
<keyword evidence="7" id="KW-0812">Transmembrane</keyword>
<dbReference type="InterPro" id="IPR036424">
    <property type="entry name" value="UPP_synth-like_sf"/>
</dbReference>
<proteinExistence type="inferred from homology"/>
<dbReference type="FunCoup" id="A0A0C3D744">
    <property type="interactions" value="275"/>
</dbReference>
<dbReference type="OrthoDB" id="19639at2759"/>
<dbReference type="EMBL" id="KN832881">
    <property type="protein sequence ID" value="KIM97717.1"/>
    <property type="molecule type" value="Genomic_DNA"/>
</dbReference>
<dbReference type="AlphaFoldDB" id="A0A0C3D744"/>
<dbReference type="EC" id="2.5.1.87" evidence="5"/>
<evidence type="ECO:0000313" key="14">
    <source>
        <dbReference type="EMBL" id="KIM97717.1"/>
    </source>
</evidence>
<evidence type="ECO:0000256" key="4">
    <source>
        <dbReference type="ARBA" id="ARBA00005432"/>
    </source>
</evidence>
<dbReference type="GO" id="GO:1904423">
    <property type="term" value="C:dehydrodolichyl diphosphate synthase complex"/>
    <property type="evidence" value="ECO:0007669"/>
    <property type="project" value="InterPro"/>
</dbReference>
<evidence type="ECO:0000256" key="7">
    <source>
        <dbReference type="ARBA" id="ARBA00022692"/>
    </source>
</evidence>
<organism evidence="14 15">
    <name type="scientific">Oidiodendron maius (strain Zn)</name>
    <dbReference type="NCBI Taxonomy" id="913774"/>
    <lineage>
        <taxon>Eukaryota</taxon>
        <taxon>Fungi</taxon>
        <taxon>Dikarya</taxon>
        <taxon>Ascomycota</taxon>
        <taxon>Pezizomycotina</taxon>
        <taxon>Leotiomycetes</taxon>
        <taxon>Leotiomycetes incertae sedis</taxon>
        <taxon>Myxotrichaceae</taxon>
        <taxon>Oidiodendron</taxon>
    </lineage>
</organism>
<dbReference type="SUPFAM" id="SSF64005">
    <property type="entry name" value="Undecaprenyl diphosphate synthase"/>
    <property type="match status" value="1"/>
</dbReference>
<evidence type="ECO:0000256" key="12">
    <source>
        <dbReference type="ARBA" id="ARBA00047353"/>
    </source>
</evidence>
<accession>A0A0C3D744</accession>
<dbReference type="GO" id="GO:0045547">
    <property type="term" value="F:ditrans,polycis-polyprenyl diphosphate synthase [(2E,6E)-farnesyl diphosphate specific] activity"/>
    <property type="evidence" value="ECO:0007669"/>
    <property type="project" value="UniProtKB-EC"/>
</dbReference>
<protein>
    <recommendedName>
        <fullName evidence="5">ditrans,polycis-polyprenyl diphosphate synthase [(2E,6E)-farnesyldiphosphate specific]</fullName>
        <ecNumber evidence="5">2.5.1.87</ecNumber>
    </recommendedName>
</protein>
<evidence type="ECO:0000256" key="3">
    <source>
        <dbReference type="ARBA" id="ARBA00004922"/>
    </source>
</evidence>
<dbReference type="UniPathway" id="UPA00378"/>
<dbReference type="STRING" id="913774.A0A0C3D744"/>
<comment type="cofactor">
    <cofactor evidence="1">
        <name>Mg(2+)</name>
        <dbReference type="ChEBI" id="CHEBI:18420"/>
    </cofactor>
</comment>
<evidence type="ECO:0000256" key="13">
    <source>
        <dbReference type="SAM" id="MobiDB-lite"/>
    </source>
</evidence>
<keyword evidence="9" id="KW-0460">Magnesium</keyword>
<keyword evidence="15" id="KW-1185">Reference proteome</keyword>
<evidence type="ECO:0000313" key="15">
    <source>
        <dbReference type="Proteomes" id="UP000054321"/>
    </source>
</evidence>
<dbReference type="GO" id="GO:0005789">
    <property type="term" value="C:endoplasmic reticulum membrane"/>
    <property type="evidence" value="ECO:0007669"/>
    <property type="project" value="UniProtKB-SubCell"/>
</dbReference>
<dbReference type="Gene3D" id="3.40.1180.10">
    <property type="entry name" value="Decaprenyl diphosphate synthase-like"/>
    <property type="match status" value="1"/>
</dbReference>
<dbReference type="HOGENOM" id="CLU_051870_1_0_1"/>